<name>A0A059FQ67_9PROT</name>
<proteinExistence type="predicted"/>
<reference evidence="3 4" key="1">
    <citation type="journal article" date="2014" name="Antonie Van Leeuwenhoek">
        <title>Hyphomonas beringensis sp. nov. and Hyphomonas chukchiensis sp. nov., isolated from surface seawater of the Bering Sea and Chukchi Sea.</title>
        <authorList>
            <person name="Li C."/>
            <person name="Lai Q."/>
            <person name="Li G."/>
            <person name="Dong C."/>
            <person name="Wang J."/>
            <person name="Liao Y."/>
            <person name="Shao Z."/>
        </authorList>
    </citation>
    <scope>NUCLEOTIDE SEQUENCE [LARGE SCALE GENOMIC DNA]</scope>
    <source>
        <strain evidence="3 4">MHS-2</strain>
    </source>
</reference>
<dbReference type="PATRIC" id="fig|1280950.3.peg.1526"/>
<evidence type="ECO:0000313" key="3">
    <source>
        <dbReference type="EMBL" id="KCZ92804.1"/>
    </source>
</evidence>
<dbReference type="STRING" id="1280950.HJO_07612"/>
<keyword evidence="2" id="KW-1133">Transmembrane helix</keyword>
<keyword evidence="4" id="KW-1185">Reference proteome</keyword>
<accession>A0A059FQ67</accession>
<dbReference type="AlphaFoldDB" id="A0A059FQ67"/>
<keyword evidence="2" id="KW-0472">Membrane</keyword>
<feature type="region of interest" description="Disordered" evidence="1">
    <location>
        <begin position="223"/>
        <end position="245"/>
    </location>
</feature>
<sequence length="245" mass="27075">MASLAFDSGPGDDMTANDILALMREHLDVVLAISSALVALVSAVASRAETRRQRRLQTEHLRQTIDSASLEWGTTAIEALGRAAMFARTRHLQANDGTFVGGKTSLLISLSALVERGRMFFPNVDAEMKGAEKEGAYRGHRPPILDAIMWAYFELNAMTRDTGPTGDSSADFIDDCRRLMVSELQAHLDPRRLDKIIERYDDQSARNRREAIDRAQVLKAQLQTRRPGLVLDPAPASRPSTEKAS</sequence>
<gene>
    <name evidence="3" type="ORF">HJO_07612</name>
</gene>
<evidence type="ECO:0000313" key="4">
    <source>
        <dbReference type="Proteomes" id="UP000025171"/>
    </source>
</evidence>
<dbReference type="EMBL" id="ARYK01000003">
    <property type="protein sequence ID" value="KCZ92804.1"/>
    <property type="molecule type" value="Genomic_DNA"/>
</dbReference>
<dbReference type="Proteomes" id="UP000025171">
    <property type="component" value="Unassembled WGS sequence"/>
</dbReference>
<dbReference type="eggNOG" id="ENOG5032YM6">
    <property type="taxonomic scope" value="Bacteria"/>
</dbReference>
<feature type="transmembrane region" description="Helical" evidence="2">
    <location>
        <begin position="29"/>
        <end position="46"/>
    </location>
</feature>
<organism evidence="3 4">
    <name type="scientific">Hyphomonas johnsonii MHS-2</name>
    <dbReference type="NCBI Taxonomy" id="1280950"/>
    <lineage>
        <taxon>Bacteria</taxon>
        <taxon>Pseudomonadati</taxon>
        <taxon>Pseudomonadota</taxon>
        <taxon>Alphaproteobacteria</taxon>
        <taxon>Hyphomonadales</taxon>
        <taxon>Hyphomonadaceae</taxon>
        <taxon>Hyphomonas</taxon>
    </lineage>
</organism>
<evidence type="ECO:0000256" key="1">
    <source>
        <dbReference type="SAM" id="MobiDB-lite"/>
    </source>
</evidence>
<evidence type="ECO:0000256" key="2">
    <source>
        <dbReference type="SAM" id="Phobius"/>
    </source>
</evidence>
<protein>
    <submittedName>
        <fullName evidence="3">Uncharacterized protein</fullName>
    </submittedName>
</protein>
<comment type="caution">
    <text evidence="3">The sequence shown here is derived from an EMBL/GenBank/DDBJ whole genome shotgun (WGS) entry which is preliminary data.</text>
</comment>
<keyword evidence="2" id="KW-0812">Transmembrane</keyword>